<proteinExistence type="predicted"/>
<feature type="region of interest" description="Disordered" evidence="1">
    <location>
        <begin position="502"/>
        <end position="522"/>
    </location>
</feature>
<dbReference type="InterPro" id="IPR005036">
    <property type="entry name" value="CBM21_dom"/>
</dbReference>
<feature type="region of interest" description="Disordered" evidence="1">
    <location>
        <begin position="279"/>
        <end position="303"/>
    </location>
</feature>
<gene>
    <name evidence="3" type="ORF">GSI_04458</name>
</gene>
<dbReference type="InterPro" id="IPR038175">
    <property type="entry name" value="CBM21_dom_sf"/>
</dbReference>
<comment type="caution">
    <text evidence="3">The sequence shown here is derived from an EMBL/GenBank/DDBJ whole genome shotgun (WGS) entry which is preliminary data.</text>
</comment>
<evidence type="ECO:0000313" key="4">
    <source>
        <dbReference type="Proteomes" id="UP000230002"/>
    </source>
</evidence>
<dbReference type="STRING" id="1077348.A0A2G8SGV5"/>
<dbReference type="GO" id="GO:0000164">
    <property type="term" value="C:protein phosphatase type 1 complex"/>
    <property type="evidence" value="ECO:0007669"/>
    <property type="project" value="TreeGrafter"/>
</dbReference>
<dbReference type="PANTHER" id="PTHR12307:SF36">
    <property type="entry name" value="GLYCOGEN-BINDING SUBUNIT 76A"/>
    <property type="match status" value="1"/>
</dbReference>
<feature type="compositionally biased region" description="Low complexity" evidence="1">
    <location>
        <begin position="785"/>
        <end position="799"/>
    </location>
</feature>
<dbReference type="PANTHER" id="PTHR12307">
    <property type="entry name" value="PROTEIN PHOSPHATASE 1 REGULATORY SUBUNIT"/>
    <property type="match status" value="1"/>
</dbReference>
<name>A0A2G8SGV5_9APHY</name>
<evidence type="ECO:0000259" key="2">
    <source>
        <dbReference type="PROSITE" id="PS51159"/>
    </source>
</evidence>
<evidence type="ECO:0000313" key="3">
    <source>
        <dbReference type="EMBL" id="PIL33009.1"/>
    </source>
</evidence>
<dbReference type="GO" id="GO:0005979">
    <property type="term" value="P:regulation of glycogen biosynthetic process"/>
    <property type="evidence" value="ECO:0007669"/>
    <property type="project" value="TreeGrafter"/>
</dbReference>
<accession>A0A2G8SGV5</accession>
<protein>
    <recommendedName>
        <fullName evidence="2">CBM21 domain-containing protein</fullName>
    </recommendedName>
</protein>
<dbReference type="Proteomes" id="UP000230002">
    <property type="component" value="Unassembled WGS sequence"/>
</dbReference>
<feature type="compositionally biased region" description="Low complexity" evidence="1">
    <location>
        <begin position="238"/>
        <end position="247"/>
    </location>
</feature>
<feature type="compositionally biased region" description="Polar residues" evidence="1">
    <location>
        <begin position="617"/>
        <end position="630"/>
    </location>
</feature>
<feature type="region of interest" description="Disordered" evidence="1">
    <location>
        <begin position="753"/>
        <end position="816"/>
    </location>
</feature>
<dbReference type="PROSITE" id="PS51159">
    <property type="entry name" value="CBM21"/>
    <property type="match status" value="1"/>
</dbReference>
<feature type="region of interest" description="Disordered" evidence="1">
    <location>
        <begin position="666"/>
        <end position="699"/>
    </location>
</feature>
<dbReference type="EMBL" id="AYKW01000008">
    <property type="protein sequence ID" value="PIL33009.1"/>
    <property type="molecule type" value="Genomic_DNA"/>
</dbReference>
<feature type="domain" description="CBM21" evidence="2">
    <location>
        <begin position="322"/>
        <end position="433"/>
    </location>
</feature>
<dbReference type="GO" id="GO:2001069">
    <property type="term" value="F:glycogen binding"/>
    <property type="evidence" value="ECO:0007669"/>
    <property type="project" value="TreeGrafter"/>
</dbReference>
<sequence>MSTVVDFHTYAATMDYPYSRHSNSAGAPLPHIPRRTTLSRAAAPFSSYSVPTSPRATITRVLSADAALPAAPLSAPPVLVVQAAAPPESLHDEESNSESSGTESYVHMNPRVKRVRRPKLQPFRSAADSTPIPHAVQANPTPRNVGFPTKDSVSDDTPRASTSLATPKPILSVVVGDTKAPSPSRDIATRPLAVRADPSSRSVSTPQMDAARAARKKSGEPLKSSLKSRRPAARGDLSVVTGVSSTTKSEPSTPMKSVHFDAHLEHVKLFLAEQKPLAISREGSPTDDTSGTESDFPSSIFGPKKVPEEEKMLTMTVTNMPAVPRADADVALEEFALAEDGLALNGRVRVRNIAFEKWVAVRFTVDYWQTTSEVTAKYLDSILGGVFDRFTFTIRLGDMLARIEEKTMFFALRYNVVGREIWDNNGNLNYKAIFAKVPRITTQASPSTPDMATLKTKLEHVARGQESPSDSVPSRKSNAFTLQASTSLRARYDFAASLRAPWKRSPPTSTTPTKASHSRPMTYPNFQKVGKQAMYDSIRQAITRSPRILDPDSPDPAERHSPFYVNATNAAGAASPKMAEADVGLAVGMEESPISIMSRRRSRNHHRGYFDLDCGSSPLSSPSVKRTPTGSPVGARLSMTALELMTGENLKEGEGGRSQVWMALERGGSEESTPSETSNSNSESSQQSSPSTSPREDRERMFGFAGVRSPEGESYSSFLNKYCYYTGNDALFMESSLDAIARSQSLSNVEEYLSTSPRPSDMLPPGDTPTRSPSFDDVVSASSGSTTPTMRSTTPTMRTAGFSALVESPSMMTAAR</sequence>
<dbReference type="GO" id="GO:0008157">
    <property type="term" value="F:protein phosphatase 1 binding"/>
    <property type="evidence" value="ECO:0007669"/>
    <property type="project" value="TreeGrafter"/>
</dbReference>
<dbReference type="Gene3D" id="2.60.40.2440">
    <property type="entry name" value="Carbohydrate binding type-21 domain"/>
    <property type="match status" value="1"/>
</dbReference>
<dbReference type="AlphaFoldDB" id="A0A2G8SGV5"/>
<feature type="region of interest" description="Disordered" evidence="1">
    <location>
        <begin position="86"/>
        <end position="255"/>
    </location>
</feature>
<dbReference type="InterPro" id="IPR050782">
    <property type="entry name" value="PP1_regulatory_subunit_3"/>
</dbReference>
<feature type="compositionally biased region" description="Basic residues" evidence="1">
    <location>
        <begin position="110"/>
        <end position="119"/>
    </location>
</feature>
<organism evidence="3 4">
    <name type="scientific">Ganoderma sinense ZZ0214-1</name>
    <dbReference type="NCBI Taxonomy" id="1077348"/>
    <lineage>
        <taxon>Eukaryota</taxon>
        <taxon>Fungi</taxon>
        <taxon>Dikarya</taxon>
        <taxon>Basidiomycota</taxon>
        <taxon>Agaricomycotina</taxon>
        <taxon>Agaricomycetes</taxon>
        <taxon>Polyporales</taxon>
        <taxon>Polyporaceae</taxon>
        <taxon>Ganoderma</taxon>
    </lineage>
</organism>
<feature type="compositionally biased region" description="Polar residues" evidence="1">
    <location>
        <begin position="286"/>
        <end position="297"/>
    </location>
</feature>
<keyword evidence="4" id="KW-1185">Reference proteome</keyword>
<feature type="compositionally biased region" description="Low complexity" evidence="1">
    <location>
        <begin position="670"/>
        <end position="693"/>
    </location>
</feature>
<dbReference type="Pfam" id="PF03370">
    <property type="entry name" value="CBM_21"/>
    <property type="match status" value="1"/>
</dbReference>
<reference evidence="3 4" key="1">
    <citation type="journal article" date="2015" name="Sci. Rep.">
        <title>Chromosome-level genome map provides insights into diverse defense mechanisms in the medicinal fungus Ganoderma sinense.</title>
        <authorList>
            <person name="Zhu Y."/>
            <person name="Xu J."/>
            <person name="Sun C."/>
            <person name="Zhou S."/>
            <person name="Xu H."/>
            <person name="Nelson D.R."/>
            <person name="Qian J."/>
            <person name="Song J."/>
            <person name="Luo H."/>
            <person name="Xiang L."/>
            <person name="Li Y."/>
            <person name="Xu Z."/>
            <person name="Ji A."/>
            <person name="Wang L."/>
            <person name="Lu S."/>
            <person name="Hayward A."/>
            <person name="Sun W."/>
            <person name="Li X."/>
            <person name="Schwartz D.C."/>
            <person name="Wang Y."/>
            <person name="Chen S."/>
        </authorList>
    </citation>
    <scope>NUCLEOTIDE SEQUENCE [LARGE SCALE GENOMIC DNA]</scope>
    <source>
        <strain evidence="3 4">ZZ0214-1</strain>
    </source>
</reference>
<dbReference type="OrthoDB" id="1881at2759"/>
<feature type="region of interest" description="Disordered" evidence="1">
    <location>
        <begin position="613"/>
        <end position="634"/>
    </location>
</feature>
<evidence type="ECO:0000256" key="1">
    <source>
        <dbReference type="SAM" id="MobiDB-lite"/>
    </source>
</evidence>